<evidence type="ECO:0000313" key="2">
    <source>
        <dbReference type="Proteomes" id="UP000199054"/>
    </source>
</evidence>
<dbReference type="STRING" id="34002.SAMN04489859_102172"/>
<dbReference type="InterPro" id="IPR021508">
    <property type="entry name" value="Gp17-like"/>
</dbReference>
<organism evidence="1 2">
    <name type="scientific">Paracoccus alcaliphilus</name>
    <dbReference type="NCBI Taxonomy" id="34002"/>
    <lineage>
        <taxon>Bacteria</taxon>
        <taxon>Pseudomonadati</taxon>
        <taxon>Pseudomonadota</taxon>
        <taxon>Alphaproteobacteria</taxon>
        <taxon>Rhodobacterales</taxon>
        <taxon>Paracoccaceae</taxon>
        <taxon>Paracoccus</taxon>
    </lineage>
</organism>
<protein>
    <recommendedName>
        <fullName evidence="3">DUF3168 domain-containing protein</fullName>
    </recommendedName>
</protein>
<dbReference type="EMBL" id="FODE01000021">
    <property type="protein sequence ID" value="SEN90680.1"/>
    <property type="molecule type" value="Genomic_DNA"/>
</dbReference>
<accession>A0A1H8KCI0</accession>
<proteinExistence type="predicted"/>
<evidence type="ECO:0008006" key="3">
    <source>
        <dbReference type="Google" id="ProtNLM"/>
    </source>
</evidence>
<dbReference type="OrthoDB" id="7950654at2"/>
<keyword evidence="2" id="KW-1185">Reference proteome</keyword>
<gene>
    <name evidence="1" type="ORF">SAMN04489859_102172</name>
</gene>
<dbReference type="Pfam" id="PF11367">
    <property type="entry name" value="Tail_completion_gp17"/>
    <property type="match status" value="1"/>
</dbReference>
<name>A0A1H8KCI0_9RHOB</name>
<dbReference type="AlphaFoldDB" id="A0A1H8KCI0"/>
<reference evidence="1 2" key="1">
    <citation type="submission" date="2016-10" db="EMBL/GenBank/DDBJ databases">
        <authorList>
            <person name="de Groot N.N."/>
        </authorList>
    </citation>
    <scope>NUCLEOTIDE SEQUENCE [LARGE SCALE GENOMIC DNA]</scope>
    <source>
        <strain evidence="1 2">DSM 8512</strain>
    </source>
</reference>
<dbReference type="Proteomes" id="UP000199054">
    <property type="component" value="Unassembled WGS sequence"/>
</dbReference>
<dbReference type="RefSeq" id="WP_090613730.1">
    <property type="nucleotide sequence ID" value="NZ_CP067124.1"/>
</dbReference>
<evidence type="ECO:0000313" key="1">
    <source>
        <dbReference type="EMBL" id="SEN90680.1"/>
    </source>
</evidence>
<sequence>MEQAFRALLIAGLPAVPSDRINWGEHPQFGGRPYITLHLISVNQGHHMQGPEVLEQSRVQVDCYAPTFGEARGMAAAVKTALDFHRGGGFLGILFDGMRQTRESGDNAGEAIYRASLDFLTHWRTSDG</sequence>